<evidence type="ECO:0000256" key="2">
    <source>
        <dbReference type="ARBA" id="ARBA00010352"/>
    </source>
</evidence>
<dbReference type="Gene3D" id="2.10.70.10">
    <property type="entry name" value="Complement Module, domain 1"/>
    <property type="match status" value="1"/>
</dbReference>
<dbReference type="Pfam" id="PF05825">
    <property type="entry name" value="PSP94"/>
    <property type="match status" value="1"/>
</dbReference>
<keyword evidence="4" id="KW-1015">Disulfide bond</keyword>
<evidence type="ECO:0000256" key="1">
    <source>
        <dbReference type="ARBA" id="ARBA00004613"/>
    </source>
</evidence>
<evidence type="ECO:0000256" key="3">
    <source>
        <dbReference type="ARBA" id="ARBA00022525"/>
    </source>
</evidence>
<reference evidence="5" key="1">
    <citation type="submission" date="2025-08" db="UniProtKB">
        <authorList>
            <consortium name="Ensembl"/>
        </authorList>
    </citation>
    <scope>IDENTIFICATION</scope>
</reference>
<dbReference type="PANTHER" id="PTHR10500:SF7">
    <property type="entry name" value="BETA-MICROSEMINOPROTEIN"/>
    <property type="match status" value="1"/>
</dbReference>
<sequence>MGFRSGLKTVHQYFDSQVDFVLLGCVDKNGTLHKFNTEWRTKDCYRCSCTKEHMECCSLVATPTVYDKEKCKRIFHKEICRYTVVEKADPSKHCKVHGWVG</sequence>
<comment type="subcellular location">
    <subcellularLocation>
        <location evidence="1">Secreted</location>
    </subcellularLocation>
</comment>
<comment type="similarity">
    <text evidence="2">Belongs to the beta-microseminoprotein family.</text>
</comment>
<keyword evidence="6" id="KW-1185">Reference proteome</keyword>
<proteinExistence type="inferred from homology"/>
<dbReference type="InterPro" id="IPR008735">
    <property type="entry name" value="PSP94"/>
</dbReference>
<dbReference type="GO" id="GO:0005576">
    <property type="term" value="C:extracellular region"/>
    <property type="evidence" value="ECO:0007669"/>
    <property type="project" value="UniProtKB-SubCell"/>
</dbReference>
<dbReference type="Ensembl" id="ENSPCET00000008109.1">
    <property type="protein sequence ID" value="ENSPCEP00000007832.1"/>
    <property type="gene ID" value="ENSPCEG00000006269.1"/>
</dbReference>
<evidence type="ECO:0000256" key="4">
    <source>
        <dbReference type="ARBA" id="ARBA00023157"/>
    </source>
</evidence>
<name>A0A8C8RNJ1_9SAUR</name>
<keyword evidence="3" id="KW-0964">Secreted</keyword>
<evidence type="ECO:0000313" key="6">
    <source>
        <dbReference type="Proteomes" id="UP000694393"/>
    </source>
</evidence>
<evidence type="ECO:0008006" key="7">
    <source>
        <dbReference type="Google" id="ProtNLM"/>
    </source>
</evidence>
<evidence type="ECO:0000313" key="5">
    <source>
        <dbReference type="Ensembl" id="ENSPCEP00000007832.1"/>
    </source>
</evidence>
<dbReference type="AlphaFoldDB" id="A0A8C8RNJ1"/>
<dbReference type="Gene3D" id="2.20.25.590">
    <property type="match status" value="1"/>
</dbReference>
<dbReference type="Proteomes" id="UP000694393">
    <property type="component" value="Unplaced"/>
</dbReference>
<protein>
    <recommendedName>
        <fullName evidence="7">Beta-microseminoprotein</fullName>
    </recommendedName>
</protein>
<organism evidence="5 6">
    <name type="scientific">Pelusios castaneus</name>
    <name type="common">West African mud turtle</name>
    <dbReference type="NCBI Taxonomy" id="367368"/>
    <lineage>
        <taxon>Eukaryota</taxon>
        <taxon>Metazoa</taxon>
        <taxon>Chordata</taxon>
        <taxon>Craniata</taxon>
        <taxon>Vertebrata</taxon>
        <taxon>Euteleostomi</taxon>
        <taxon>Archelosauria</taxon>
        <taxon>Testudinata</taxon>
        <taxon>Testudines</taxon>
        <taxon>Pleurodira</taxon>
        <taxon>Pelomedusidae</taxon>
        <taxon>Pelusios</taxon>
    </lineage>
</organism>
<accession>A0A8C8RNJ1</accession>
<dbReference type="PANTHER" id="PTHR10500">
    <property type="entry name" value="BETA-MICROSEMINOPROTEIN"/>
    <property type="match status" value="1"/>
</dbReference>
<reference evidence="5" key="2">
    <citation type="submission" date="2025-09" db="UniProtKB">
        <authorList>
            <consortium name="Ensembl"/>
        </authorList>
    </citation>
    <scope>IDENTIFICATION</scope>
</reference>